<accession>A0A6J1MI14</accession>
<dbReference type="CDD" id="cd06583">
    <property type="entry name" value="PGRP"/>
    <property type="match status" value="1"/>
</dbReference>
<dbReference type="SMART" id="SM00701">
    <property type="entry name" value="PGRP"/>
    <property type="match status" value="1"/>
</dbReference>
<organism evidence="6 7">
    <name type="scientific">Drosophila hydei</name>
    <name type="common">Fruit fly</name>
    <dbReference type="NCBI Taxonomy" id="7224"/>
    <lineage>
        <taxon>Eukaryota</taxon>
        <taxon>Metazoa</taxon>
        <taxon>Ecdysozoa</taxon>
        <taxon>Arthropoda</taxon>
        <taxon>Hexapoda</taxon>
        <taxon>Insecta</taxon>
        <taxon>Pterygota</taxon>
        <taxon>Neoptera</taxon>
        <taxon>Endopterygota</taxon>
        <taxon>Diptera</taxon>
        <taxon>Brachycera</taxon>
        <taxon>Muscomorpha</taxon>
        <taxon>Ephydroidea</taxon>
        <taxon>Drosophilidae</taxon>
        <taxon>Drosophila</taxon>
    </lineage>
</organism>
<comment type="similarity">
    <text evidence="1">Belongs to the N-acetylmuramoyl-L-alanine amidase 2 family.</text>
</comment>
<dbReference type="InterPro" id="IPR036505">
    <property type="entry name" value="Amidase/PGRP_sf"/>
</dbReference>
<evidence type="ECO:0000313" key="6">
    <source>
        <dbReference type="Proteomes" id="UP000504633"/>
    </source>
</evidence>
<reference evidence="7" key="1">
    <citation type="submission" date="2025-08" db="UniProtKB">
        <authorList>
            <consortium name="RefSeq"/>
        </authorList>
    </citation>
    <scope>IDENTIFICATION</scope>
    <source>
        <strain evidence="7">15085-1641.00</strain>
        <tissue evidence="7">Whole body</tissue>
    </source>
</reference>
<dbReference type="GO" id="GO:0045087">
    <property type="term" value="P:innate immune response"/>
    <property type="evidence" value="ECO:0007669"/>
    <property type="project" value="UniProtKB-KW"/>
</dbReference>
<keyword evidence="4" id="KW-1133">Transmembrane helix</keyword>
<keyword evidence="2" id="KW-0399">Innate immunity</keyword>
<dbReference type="SUPFAM" id="SSF57903">
    <property type="entry name" value="FYVE/PHD zinc finger"/>
    <property type="match status" value="1"/>
</dbReference>
<evidence type="ECO:0000313" key="7">
    <source>
        <dbReference type="RefSeq" id="XP_023178746.2"/>
    </source>
</evidence>
<dbReference type="CTD" id="39063"/>
<dbReference type="InterPro" id="IPR006619">
    <property type="entry name" value="PGRP_domain_met/bac"/>
</dbReference>
<dbReference type="GeneID" id="111604772"/>
<dbReference type="PANTHER" id="PTHR11022">
    <property type="entry name" value="PEPTIDOGLYCAN RECOGNITION PROTEIN"/>
    <property type="match status" value="1"/>
</dbReference>
<evidence type="ECO:0000256" key="2">
    <source>
        <dbReference type="ARBA" id="ARBA00022588"/>
    </source>
</evidence>
<protein>
    <submittedName>
        <fullName evidence="7">Peptidoglycan-recognition protein LC isoform X6</fullName>
    </submittedName>
</protein>
<dbReference type="InterPro" id="IPR002502">
    <property type="entry name" value="Amidase_domain"/>
</dbReference>
<keyword evidence="4" id="KW-0812">Transmembrane</keyword>
<dbReference type="AlphaFoldDB" id="A0A6J1MI14"/>
<gene>
    <name evidence="7" type="primary">LOC111604772</name>
</gene>
<dbReference type="InterPro" id="IPR011011">
    <property type="entry name" value="Znf_FYVE_PHD"/>
</dbReference>
<dbReference type="InterPro" id="IPR013083">
    <property type="entry name" value="Znf_RING/FYVE/PHD"/>
</dbReference>
<evidence type="ECO:0000256" key="1">
    <source>
        <dbReference type="ARBA" id="ARBA00007553"/>
    </source>
</evidence>
<dbReference type="GO" id="GO:0008745">
    <property type="term" value="F:N-acetylmuramoyl-L-alanine amidase activity"/>
    <property type="evidence" value="ECO:0007669"/>
    <property type="project" value="InterPro"/>
</dbReference>
<dbReference type="SUPFAM" id="SSF55846">
    <property type="entry name" value="N-acetylmuramoyl-L-alanine amidase-like"/>
    <property type="match status" value="1"/>
</dbReference>
<evidence type="ECO:0000259" key="5">
    <source>
        <dbReference type="SMART" id="SM00701"/>
    </source>
</evidence>
<dbReference type="Pfam" id="PF01510">
    <property type="entry name" value="Amidase_2"/>
    <property type="match status" value="1"/>
</dbReference>
<evidence type="ECO:0000256" key="4">
    <source>
        <dbReference type="SAM" id="Phobius"/>
    </source>
</evidence>
<dbReference type="OrthoDB" id="10001926at2759"/>
<dbReference type="RefSeq" id="XP_023178746.2">
    <property type="nucleotide sequence ID" value="XM_023322978.2"/>
</dbReference>
<dbReference type="Proteomes" id="UP000504633">
    <property type="component" value="Unplaced"/>
</dbReference>
<name>A0A6J1MI14_DROHY</name>
<dbReference type="Gene3D" id="3.30.40.10">
    <property type="entry name" value="Zinc/RING finger domain, C3HC4 (zinc finger)"/>
    <property type="match status" value="1"/>
</dbReference>
<keyword evidence="4" id="KW-0472">Membrane</keyword>
<sequence length="342" mass="37622">MSRNAVNYCVKCSGRINSDPLICGSGCGHVSHAKCSSLSEQQLKIIQVTPNISWRCDSCLHQASIKLELYLKQHEKRLEILEQSLASRKCGKLNESCKEPVMCPFLPSTIASRAVFVTAAFAILTIGLLVILATTTNLFSKTLNKSKLGDGDDSRQNIPINSTIDQDNIGGGLVLRFVPRAVWLAQPPLKQLPLSLPVPMVVVLPTNSENCSTQAQCVFRVRFLQTFDIESQQKDDITFNFLIGGDGNVYVGRGWDVVGAHVHGYNMASLGIAYIGSFRHQEPSAKQLTVTRLLLEHGVNHGKIASNYKLVGASTLEPTITEYNAELLYKSLANWTHWTIVP</sequence>
<dbReference type="GO" id="GO:0008270">
    <property type="term" value="F:zinc ion binding"/>
    <property type="evidence" value="ECO:0007669"/>
    <property type="project" value="InterPro"/>
</dbReference>
<dbReference type="Gene3D" id="3.40.80.10">
    <property type="entry name" value="Peptidoglycan recognition protein-like"/>
    <property type="match status" value="1"/>
</dbReference>
<dbReference type="InterPro" id="IPR015510">
    <property type="entry name" value="PGRP"/>
</dbReference>
<dbReference type="PANTHER" id="PTHR11022:SF41">
    <property type="entry name" value="PEPTIDOGLYCAN-RECOGNITION PROTEIN LC-RELATED"/>
    <property type="match status" value="1"/>
</dbReference>
<dbReference type="GO" id="GO:0009253">
    <property type="term" value="P:peptidoglycan catabolic process"/>
    <property type="evidence" value="ECO:0007669"/>
    <property type="project" value="InterPro"/>
</dbReference>
<keyword evidence="6" id="KW-1185">Reference proteome</keyword>
<feature type="transmembrane region" description="Helical" evidence="4">
    <location>
        <begin position="114"/>
        <end position="139"/>
    </location>
</feature>
<keyword evidence="3" id="KW-0391">Immunity</keyword>
<proteinExistence type="inferred from homology"/>
<feature type="domain" description="Peptidoglycan recognition protein family" evidence="5">
    <location>
        <begin position="175"/>
        <end position="317"/>
    </location>
</feature>
<evidence type="ECO:0000256" key="3">
    <source>
        <dbReference type="ARBA" id="ARBA00022859"/>
    </source>
</evidence>